<evidence type="ECO:0000256" key="1">
    <source>
        <dbReference type="SAM" id="SignalP"/>
    </source>
</evidence>
<dbReference type="SUPFAM" id="SSF103088">
    <property type="entry name" value="OmpA-like"/>
    <property type="match status" value="1"/>
</dbReference>
<dbReference type="AlphaFoldDB" id="E6SP76"/>
<reference key="1">
    <citation type="submission" date="2010-11" db="EMBL/GenBank/DDBJ databases">
        <title>The complete genome of Bacteroides helcogenes P 36-108.</title>
        <authorList>
            <consortium name="US DOE Joint Genome Institute (JGI-PGF)"/>
            <person name="Lucas S."/>
            <person name="Copeland A."/>
            <person name="Lapidus A."/>
            <person name="Bruce D."/>
            <person name="Goodwin L."/>
            <person name="Pitluck S."/>
            <person name="Kyrpides N."/>
            <person name="Mavromatis K."/>
            <person name="Ivanova N."/>
            <person name="Zeytun A."/>
            <person name="Brettin T."/>
            <person name="Detter J.C."/>
            <person name="Tapia R."/>
            <person name="Han C."/>
            <person name="Land M."/>
            <person name="Hauser L."/>
            <person name="Markowitz V."/>
            <person name="Cheng J.-F."/>
            <person name="Hugenholtz P."/>
            <person name="Woyke T."/>
            <person name="Wu D."/>
            <person name="Gronow S."/>
            <person name="Wellnitz S."/>
            <person name="Brambilla E."/>
            <person name="Klenk H.-P."/>
            <person name="Eisen J.A."/>
        </authorList>
    </citation>
    <scope>NUCLEOTIDE SEQUENCE</scope>
    <source>
        <strain>P 36-108</strain>
    </source>
</reference>
<dbReference type="Gene3D" id="3.30.1330.60">
    <property type="entry name" value="OmpA-like domain"/>
    <property type="match status" value="1"/>
</dbReference>
<dbReference type="HOGENOM" id="CLU_707244_0_0_10"/>
<gene>
    <name evidence="2" type="ordered locus">Bache_2898</name>
</gene>
<dbReference type="STRING" id="693979.Bache_2898"/>
<name>E6SP76_BACT6</name>
<feature type="chain" id="PRO_5003209268" evidence="1">
    <location>
        <begin position="30"/>
        <end position="390"/>
    </location>
</feature>
<dbReference type="eggNOG" id="COG2885">
    <property type="taxonomic scope" value="Bacteria"/>
</dbReference>
<dbReference type="Proteomes" id="UP000008630">
    <property type="component" value="Chromosome"/>
</dbReference>
<evidence type="ECO:0000313" key="3">
    <source>
        <dbReference type="Proteomes" id="UP000008630"/>
    </source>
</evidence>
<evidence type="ECO:0000313" key="2">
    <source>
        <dbReference type="EMBL" id="ADV44833.1"/>
    </source>
</evidence>
<keyword evidence="1" id="KW-0732">Signal</keyword>
<dbReference type="KEGG" id="bhl:Bache_2898"/>
<protein>
    <submittedName>
        <fullName evidence="2">Uncharacterized protein</fullName>
    </submittedName>
</protein>
<dbReference type="PATRIC" id="fig|693979.3.peg.3037"/>
<dbReference type="InterPro" id="IPR036737">
    <property type="entry name" value="OmpA-like_sf"/>
</dbReference>
<dbReference type="OrthoDB" id="1100173at2"/>
<proteinExistence type="predicted"/>
<accession>E6SP76</accession>
<dbReference type="EMBL" id="CP002352">
    <property type="protein sequence ID" value="ADV44833.1"/>
    <property type="molecule type" value="Genomic_DNA"/>
</dbReference>
<dbReference type="RefSeq" id="WP_013548420.1">
    <property type="nucleotide sequence ID" value="NC_014933.1"/>
</dbReference>
<feature type="signal peptide" evidence="1">
    <location>
        <begin position="1"/>
        <end position="29"/>
    </location>
</feature>
<reference evidence="2 3" key="2">
    <citation type="journal article" date="2011" name="Stand. Genomic Sci.">
        <title>Complete genome sequence of Bacteroides helcogenes type strain (P 36-108).</title>
        <authorList>
            <person name="Pati A."/>
            <person name="Gronow S."/>
            <person name="Zeytun A."/>
            <person name="Lapidus A."/>
            <person name="Nolan M."/>
            <person name="Hammon N."/>
            <person name="Deshpande S."/>
            <person name="Cheng J.F."/>
            <person name="Tapia R."/>
            <person name="Han C."/>
            <person name="Goodwin L."/>
            <person name="Pitluck S."/>
            <person name="Liolios K."/>
            <person name="Pagani I."/>
            <person name="Ivanova N."/>
            <person name="Mavromatis K."/>
            <person name="Chen A."/>
            <person name="Palaniappan K."/>
            <person name="Land M."/>
            <person name="Hauser L."/>
            <person name="Chang Y.J."/>
            <person name="Jeffries C.D."/>
            <person name="Detter J.C."/>
            <person name="Brambilla E."/>
            <person name="Rohde M."/>
            <person name="Goker M."/>
            <person name="Woyke T."/>
            <person name="Bristow J."/>
            <person name="Eisen J.A."/>
            <person name="Markowitz V."/>
            <person name="Hugenholtz P."/>
            <person name="Kyrpides N.C."/>
            <person name="Klenk H.P."/>
            <person name="Lucas S."/>
        </authorList>
    </citation>
    <scope>NUCLEOTIDE SEQUENCE [LARGE SCALE GENOMIC DNA]</scope>
    <source>
        <strain evidence="3">ATCC 35417 / DSM 20613 / JCM 6297 / CCUG 15421 / P 36-108</strain>
    </source>
</reference>
<keyword evidence="3" id="KW-1185">Reference proteome</keyword>
<sequence length="390" mass="44598">MKEEKIVKCLRKLFVCLSLLMFCGMSVSADDMSHFKLYFRFGESEIKPWFRENDAILSQIDSLCSLIDLKQKLYVKVVGAASPEGEVSFNKRLSRERANTLKNYITHKYSFPDSAFIIEVANVSEPIVVSFRDLRYALVNIEKGGQYAVCDTIQTSNMQKVVNPDIRNGDESASSDWLYVLLAGVCLLILCGLNRILQIIKRGKEIPFGNDSINQERRLLRSICRRPFLPYMYKAIDTLKISPESKIKIKESMRKTGTYKIPEWAKNGSVNLSSVAWNGIRIKLPNEKELIKLIQEKYSDINTNEITKKHIREITYGIGRQAVAERFNISVPDATFLIGLLDLAPHEAEDGYMEFVPNNIHRYKQRYAHKGYASAMLKHINGSESDDDED</sequence>
<organism evidence="2 3">
    <name type="scientific">Bacteroides helcogenes (strain ATCC 35417 / DSM 20613 / JCM 6297 / CCUG 15421 / P 36-108)</name>
    <dbReference type="NCBI Taxonomy" id="693979"/>
    <lineage>
        <taxon>Bacteria</taxon>
        <taxon>Pseudomonadati</taxon>
        <taxon>Bacteroidota</taxon>
        <taxon>Bacteroidia</taxon>
        <taxon>Bacteroidales</taxon>
        <taxon>Bacteroidaceae</taxon>
        <taxon>Bacteroides</taxon>
    </lineage>
</organism>